<reference evidence="3 4" key="1">
    <citation type="submission" date="2020-04" db="EMBL/GenBank/DDBJ databases">
        <title>Perkinsus olseni comparative genomics.</title>
        <authorList>
            <person name="Bogema D.R."/>
        </authorList>
    </citation>
    <scope>NUCLEOTIDE SEQUENCE [LARGE SCALE GENOMIC DNA]</scope>
    <source>
        <strain evidence="1">ATCC PRA-179</strain>
        <strain evidence="2">ATCC PRA-31</strain>
    </source>
</reference>
<protein>
    <submittedName>
        <fullName evidence="2">Uncharacterized protein</fullName>
    </submittedName>
</protein>
<evidence type="ECO:0000313" key="3">
    <source>
        <dbReference type="Proteomes" id="UP000570595"/>
    </source>
</evidence>
<dbReference type="Proteomes" id="UP000570595">
    <property type="component" value="Unassembled WGS sequence"/>
</dbReference>
<name>A0A7J6L5P4_PEROL</name>
<evidence type="ECO:0000313" key="4">
    <source>
        <dbReference type="Proteomes" id="UP000572268"/>
    </source>
</evidence>
<accession>A0A7J6L5P4</accession>
<sequence>MNLPGIKKHVDVFVYESFLTEITFLADHDSGFGMISIECSASNPYQSTWFRLQPDAKNPASIHAVPPSGPGREAHDAWLAGARAACPLSTFDQDDFESFVVDENGNAHAGFVLHRRWVPYVPGVFKVRPGSLHGLDMFTHVSAEGLCQVVLTCYKVMATDTYTLDRLVTDLKKNCPNLPEEYYAVTKWNTMRFDSPDAVFLTGNYITDRAYRTS</sequence>
<dbReference type="EMBL" id="JABANN010000712">
    <property type="protein sequence ID" value="KAF4654525.1"/>
    <property type="molecule type" value="Genomic_DNA"/>
</dbReference>
<dbReference type="Proteomes" id="UP000572268">
    <property type="component" value="Unassembled WGS sequence"/>
</dbReference>
<gene>
    <name evidence="2" type="ORF">FOL46_008697</name>
    <name evidence="1" type="ORF">FOZ61_009587</name>
</gene>
<comment type="caution">
    <text evidence="2">The sequence shown here is derived from an EMBL/GenBank/DDBJ whole genome shotgun (WGS) entry which is preliminary data.</text>
</comment>
<dbReference type="EMBL" id="JABAHT010000709">
    <property type="protein sequence ID" value="KAF4652564.1"/>
    <property type="molecule type" value="Genomic_DNA"/>
</dbReference>
<evidence type="ECO:0000313" key="2">
    <source>
        <dbReference type="EMBL" id="KAF4654525.1"/>
    </source>
</evidence>
<proteinExistence type="predicted"/>
<evidence type="ECO:0000313" key="1">
    <source>
        <dbReference type="EMBL" id="KAF4652564.1"/>
    </source>
</evidence>
<dbReference type="AlphaFoldDB" id="A0A7J6L5P4"/>
<organism evidence="2 4">
    <name type="scientific">Perkinsus olseni</name>
    <name type="common">Perkinsus atlanticus</name>
    <dbReference type="NCBI Taxonomy" id="32597"/>
    <lineage>
        <taxon>Eukaryota</taxon>
        <taxon>Sar</taxon>
        <taxon>Alveolata</taxon>
        <taxon>Perkinsozoa</taxon>
        <taxon>Perkinsea</taxon>
        <taxon>Perkinsida</taxon>
        <taxon>Perkinsidae</taxon>
        <taxon>Perkinsus</taxon>
    </lineage>
</organism>